<dbReference type="Gene3D" id="3.90.1170.50">
    <property type="entry name" value="Aldehyde oxidase/xanthine dehydrogenase, a/b hammerhead"/>
    <property type="match status" value="1"/>
</dbReference>
<dbReference type="Pfam" id="PF02738">
    <property type="entry name" value="MoCoBD_1"/>
    <property type="match status" value="1"/>
</dbReference>
<dbReference type="SUPFAM" id="SSF56003">
    <property type="entry name" value="Molybdenum cofactor-binding domain"/>
    <property type="match status" value="1"/>
</dbReference>
<dbReference type="Pfam" id="PF01315">
    <property type="entry name" value="Ald_Xan_dh_C"/>
    <property type="match status" value="1"/>
</dbReference>
<dbReference type="SUPFAM" id="SSF47741">
    <property type="entry name" value="CO dehydrogenase ISP C-domain like"/>
    <property type="match status" value="1"/>
</dbReference>
<dbReference type="InterPro" id="IPR001041">
    <property type="entry name" value="2Fe-2S_ferredoxin-type"/>
</dbReference>
<evidence type="ECO:0000259" key="5">
    <source>
        <dbReference type="PROSITE" id="PS51085"/>
    </source>
</evidence>
<dbReference type="InterPro" id="IPR002888">
    <property type="entry name" value="2Fe-2S-bd"/>
</dbReference>
<keyword evidence="2" id="KW-0479">Metal-binding</keyword>
<dbReference type="SMART" id="SM01008">
    <property type="entry name" value="Ald_Xan_dh_C"/>
    <property type="match status" value="1"/>
</dbReference>
<sequence>MIKNISFTLNGEKREIKVEASLRLLDVLRDHLALTGTKCGCGEGECGACTVVVNGQAINSCLVPIGKAQDADIWTVEGLQNGDELHPVQEAFLEMGAVQCGFCTPGMLMSAKALLDRNQSPTPEDIEKALGGNICRCTGFVKIIEAVKYAAAKMRGENPSKDDYRTLEKSSIVAGEQRQDVETPKGRVFGKRLWDVDGVAKVTGALKFAADYETEDMLYGALVWAPIACGKLEGLDTVEAEKQPGVVKILTYKDVPGENAFGCFKLDQPVFCRDKINFYGDMLALVIAEDMATARRAAKLVKVDVEETDGAYTMEDGIAKDLVMASVDHEMGDVETGREMAYLHLRGDFDMERVEHGYLEPEAAMGVWHGDDGVQVISCTQSPFEIRKMLTKVLNLPEDKIQVTASPLGGAFGGKCDTYIESAAAVAAIAVQRPVMIPLNREESMKLTTKRHAFKNHYELGLSEEGKILYLDTDIVSDAGSYTILSPGVLQQACIFSGGPYEIPNIKVRGRTIRTNNSQGGAFRGFGINQSAICIETLLDEAAEKLNIDPFELRRRNALKVGSTTVTGEILKQSVGIIDTINECQKIVERERPRFEAMYPEGKKGRKVLGIGMASGFKNVGVGKGLADDGGCILTILPDGRIEMRASGVDMGQGFRTAMIQIAAEKLGRDPEDFIIVSGDTNETLHHNQIVSGHVYHAGRLGKSDFVCESG</sequence>
<keyword evidence="7" id="KW-1185">Reference proteome</keyword>
<dbReference type="Gene3D" id="3.10.20.30">
    <property type="match status" value="1"/>
</dbReference>
<dbReference type="Gene3D" id="3.30.365.10">
    <property type="entry name" value="Aldehyde oxidase/xanthine dehydrogenase, molybdopterin binding domain"/>
    <property type="match status" value="3"/>
</dbReference>
<dbReference type="SUPFAM" id="SSF54665">
    <property type="entry name" value="CO dehydrogenase molybdoprotein N-domain-like"/>
    <property type="match status" value="1"/>
</dbReference>
<name>A0ABT1Y7W6_9FIRM</name>
<keyword evidence="3" id="KW-0560">Oxidoreductase</keyword>
<dbReference type="EMBL" id="JANPWE010000009">
    <property type="protein sequence ID" value="MCR6546653.1"/>
    <property type="molecule type" value="Genomic_DNA"/>
</dbReference>
<dbReference type="RefSeq" id="WP_089610879.1">
    <property type="nucleotide sequence ID" value="NZ_CP022121.1"/>
</dbReference>
<evidence type="ECO:0000256" key="1">
    <source>
        <dbReference type="ARBA" id="ARBA00006849"/>
    </source>
</evidence>
<dbReference type="PROSITE" id="PS00197">
    <property type="entry name" value="2FE2S_FER_1"/>
    <property type="match status" value="1"/>
</dbReference>
<dbReference type="CDD" id="cd00207">
    <property type="entry name" value="fer2"/>
    <property type="match status" value="1"/>
</dbReference>
<dbReference type="InterPro" id="IPR016208">
    <property type="entry name" value="Ald_Oxase/xanthine_DH-like"/>
</dbReference>
<dbReference type="SUPFAM" id="SSF54292">
    <property type="entry name" value="2Fe-2S ferredoxin-like"/>
    <property type="match status" value="1"/>
</dbReference>
<dbReference type="InterPro" id="IPR012675">
    <property type="entry name" value="Beta-grasp_dom_sf"/>
</dbReference>
<feature type="domain" description="2Fe-2S ferredoxin-type" evidence="5">
    <location>
        <begin position="3"/>
        <end position="79"/>
    </location>
</feature>
<evidence type="ECO:0000313" key="7">
    <source>
        <dbReference type="Proteomes" id="UP001524944"/>
    </source>
</evidence>
<reference evidence="6 7" key="1">
    <citation type="submission" date="2022-08" db="EMBL/GenBank/DDBJ databases">
        <title>Proteogenomics of the novel Dehalobacterium formicoaceticum strain EZ94 highlights a key role of methyltransferases during anaerobic dichloromethane degradation.</title>
        <authorList>
            <person name="Wasmund K."/>
        </authorList>
    </citation>
    <scope>NUCLEOTIDE SEQUENCE [LARGE SCALE GENOMIC DNA]</scope>
    <source>
        <strain evidence="6 7">EZ94</strain>
    </source>
</reference>
<dbReference type="Pfam" id="PF20256">
    <property type="entry name" value="MoCoBD_2"/>
    <property type="match status" value="1"/>
</dbReference>
<evidence type="ECO:0000256" key="3">
    <source>
        <dbReference type="ARBA" id="ARBA00023002"/>
    </source>
</evidence>
<dbReference type="InterPro" id="IPR037165">
    <property type="entry name" value="AldOxase/xan_DH_Mopterin-bd_sf"/>
</dbReference>
<dbReference type="PANTHER" id="PTHR11908:SF157">
    <property type="entry name" value="XANTHINE DEHYDROGENASE SUBUNIT D-RELATED"/>
    <property type="match status" value="1"/>
</dbReference>
<dbReference type="Pfam" id="PF01799">
    <property type="entry name" value="Fer2_2"/>
    <property type="match status" value="1"/>
</dbReference>
<dbReference type="InterPro" id="IPR036010">
    <property type="entry name" value="2Fe-2S_ferredoxin-like_sf"/>
</dbReference>
<dbReference type="InterPro" id="IPR036856">
    <property type="entry name" value="Ald_Oxase/Xan_DH_a/b_sf"/>
</dbReference>
<gene>
    <name evidence="6" type="ORF">NVS47_14215</name>
</gene>
<dbReference type="InterPro" id="IPR046867">
    <property type="entry name" value="AldOxase/xan_DH_MoCoBD2"/>
</dbReference>
<proteinExistence type="inferred from homology"/>
<dbReference type="InterPro" id="IPR006058">
    <property type="entry name" value="2Fe2S_fd_BS"/>
</dbReference>
<dbReference type="InterPro" id="IPR036884">
    <property type="entry name" value="2Fe-2S-bd_dom_sf"/>
</dbReference>
<evidence type="ECO:0000256" key="2">
    <source>
        <dbReference type="ARBA" id="ARBA00022723"/>
    </source>
</evidence>
<dbReference type="Proteomes" id="UP001524944">
    <property type="component" value="Unassembled WGS sequence"/>
</dbReference>
<comment type="similarity">
    <text evidence="1">Belongs to the xanthine dehydrogenase family.</text>
</comment>
<keyword evidence="4" id="KW-0408">Iron</keyword>
<evidence type="ECO:0000256" key="4">
    <source>
        <dbReference type="ARBA" id="ARBA00023004"/>
    </source>
</evidence>
<dbReference type="PROSITE" id="PS51085">
    <property type="entry name" value="2FE2S_FER_2"/>
    <property type="match status" value="1"/>
</dbReference>
<protein>
    <submittedName>
        <fullName evidence="6">Molybdopterin-dependent oxidoreductase</fullName>
    </submittedName>
</protein>
<comment type="caution">
    <text evidence="6">The sequence shown here is derived from an EMBL/GenBank/DDBJ whole genome shotgun (WGS) entry which is preliminary data.</text>
</comment>
<organism evidence="6 7">
    <name type="scientific">Dehalobacterium formicoaceticum</name>
    <dbReference type="NCBI Taxonomy" id="51515"/>
    <lineage>
        <taxon>Bacteria</taxon>
        <taxon>Bacillati</taxon>
        <taxon>Bacillota</taxon>
        <taxon>Clostridia</taxon>
        <taxon>Eubacteriales</taxon>
        <taxon>Peptococcaceae</taxon>
        <taxon>Dehalobacterium</taxon>
    </lineage>
</organism>
<dbReference type="InterPro" id="IPR000674">
    <property type="entry name" value="Ald_Oxase/Xan_DH_a/b"/>
</dbReference>
<accession>A0ABT1Y7W6</accession>
<dbReference type="Pfam" id="PF00111">
    <property type="entry name" value="Fer2"/>
    <property type="match status" value="1"/>
</dbReference>
<evidence type="ECO:0000313" key="6">
    <source>
        <dbReference type="EMBL" id="MCR6546653.1"/>
    </source>
</evidence>
<dbReference type="Gene3D" id="1.10.150.120">
    <property type="entry name" value="[2Fe-2S]-binding domain"/>
    <property type="match status" value="1"/>
</dbReference>
<dbReference type="PANTHER" id="PTHR11908">
    <property type="entry name" value="XANTHINE DEHYDROGENASE"/>
    <property type="match status" value="1"/>
</dbReference>
<dbReference type="InterPro" id="IPR008274">
    <property type="entry name" value="AldOxase/xan_DH_MoCoBD1"/>
</dbReference>